<organism evidence="2 3">
    <name type="scientific">Chironomus riparius</name>
    <dbReference type="NCBI Taxonomy" id="315576"/>
    <lineage>
        <taxon>Eukaryota</taxon>
        <taxon>Metazoa</taxon>
        <taxon>Ecdysozoa</taxon>
        <taxon>Arthropoda</taxon>
        <taxon>Hexapoda</taxon>
        <taxon>Insecta</taxon>
        <taxon>Pterygota</taxon>
        <taxon>Neoptera</taxon>
        <taxon>Endopterygota</taxon>
        <taxon>Diptera</taxon>
        <taxon>Nematocera</taxon>
        <taxon>Chironomoidea</taxon>
        <taxon>Chironomidae</taxon>
        <taxon>Chironominae</taxon>
        <taxon>Chironomus</taxon>
    </lineage>
</organism>
<name>A0A9N9WXM4_9DIPT</name>
<feature type="region of interest" description="Disordered" evidence="1">
    <location>
        <begin position="15"/>
        <end position="134"/>
    </location>
</feature>
<evidence type="ECO:0000313" key="2">
    <source>
        <dbReference type="EMBL" id="CAG9810221.1"/>
    </source>
</evidence>
<accession>A0A9N9WXM4</accession>
<proteinExistence type="predicted"/>
<feature type="compositionally biased region" description="Polar residues" evidence="1">
    <location>
        <begin position="99"/>
        <end position="134"/>
    </location>
</feature>
<sequence>MILFLKRRRESEKRLAAERAAKASQSQVPISSRPTNFEKFQQRTSRSLSPSTANSTTSQKSRTLPQAGSSSKASGSTENLRTSSLKIPKSNEAGRRKSSGNVDENSAENDNNSTDAPDTAESSKPVCTNTDDHLWSSNEQLDRNLTFIPSVGRAKVTYSYEPLQAIGSPESPDIPDSNQSLSYLLTSCVSNNQRSSVSSLSPVSEPIFQFPTAPKISIEDFGNLPSYDDVMASVDYEDREP</sequence>
<feature type="compositionally biased region" description="Polar residues" evidence="1">
    <location>
        <begin position="25"/>
        <end position="85"/>
    </location>
</feature>
<dbReference type="EMBL" id="OU895880">
    <property type="protein sequence ID" value="CAG9810221.1"/>
    <property type="molecule type" value="Genomic_DNA"/>
</dbReference>
<evidence type="ECO:0000313" key="3">
    <source>
        <dbReference type="Proteomes" id="UP001153620"/>
    </source>
</evidence>
<dbReference type="Proteomes" id="UP001153620">
    <property type="component" value="Chromosome 4"/>
</dbReference>
<reference evidence="2" key="2">
    <citation type="submission" date="2022-10" db="EMBL/GenBank/DDBJ databases">
        <authorList>
            <consortium name="ENA_rothamsted_submissions"/>
            <consortium name="culmorum"/>
            <person name="King R."/>
        </authorList>
    </citation>
    <scope>NUCLEOTIDE SEQUENCE</scope>
</reference>
<gene>
    <name evidence="2" type="ORF">CHIRRI_LOCUS13038</name>
</gene>
<keyword evidence="3" id="KW-1185">Reference proteome</keyword>
<dbReference type="AlphaFoldDB" id="A0A9N9WXM4"/>
<reference evidence="2" key="1">
    <citation type="submission" date="2022-01" db="EMBL/GenBank/DDBJ databases">
        <authorList>
            <person name="King R."/>
        </authorList>
    </citation>
    <scope>NUCLEOTIDE SEQUENCE</scope>
</reference>
<protein>
    <submittedName>
        <fullName evidence="2">Uncharacterized protein</fullName>
    </submittedName>
</protein>
<evidence type="ECO:0000256" key="1">
    <source>
        <dbReference type="SAM" id="MobiDB-lite"/>
    </source>
</evidence>